<feature type="domain" description="Glucose/Sorbosone dehydrogenase" evidence="1">
    <location>
        <begin position="1"/>
        <end position="74"/>
    </location>
</feature>
<dbReference type="AlphaFoldDB" id="A0A919LUQ6"/>
<evidence type="ECO:0000313" key="3">
    <source>
        <dbReference type="Proteomes" id="UP000655094"/>
    </source>
</evidence>
<gene>
    <name evidence="2" type="ORF">KPZU09_26810</name>
</gene>
<evidence type="ECO:0000259" key="1">
    <source>
        <dbReference type="Pfam" id="PF07995"/>
    </source>
</evidence>
<sequence length="79" mass="8903">MAFYSAPTFPQWQHKLFIGALKETSLIVLAVDGNQVREEGRLLEARGKRIRDVRVGPDGYLYVLTDESNGELLRLSPEA</sequence>
<dbReference type="Proteomes" id="UP000655094">
    <property type="component" value="Unassembled WGS sequence"/>
</dbReference>
<dbReference type="InterPro" id="IPR012938">
    <property type="entry name" value="Glc/Sorbosone_DH"/>
</dbReference>
<comment type="caution">
    <text evidence="2">The sequence shown here is derived from an EMBL/GenBank/DDBJ whole genome shotgun (WGS) entry which is preliminary data.</text>
</comment>
<name>A0A919LUQ6_KLEPN</name>
<dbReference type="SUPFAM" id="SSF50952">
    <property type="entry name" value="Soluble quinoprotein glucose dehydrogenase"/>
    <property type="match status" value="1"/>
</dbReference>
<proteinExistence type="predicted"/>
<organism evidence="2 3">
    <name type="scientific">Klebsiella pneumoniae</name>
    <dbReference type="NCBI Taxonomy" id="573"/>
    <lineage>
        <taxon>Bacteria</taxon>
        <taxon>Pseudomonadati</taxon>
        <taxon>Pseudomonadota</taxon>
        <taxon>Gammaproteobacteria</taxon>
        <taxon>Enterobacterales</taxon>
        <taxon>Enterobacteriaceae</taxon>
        <taxon>Klebsiella/Raoultella group</taxon>
        <taxon>Klebsiella</taxon>
        <taxon>Klebsiella pneumoniae complex</taxon>
    </lineage>
</organism>
<accession>A0A919LUQ6</accession>
<evidence type="ECO:0000313" key="2">
    <source>
        <dbReference type="EMBL" id="GHK52945.1"/>
    </source>
</evidence>
<reference evidence="2" key="1">
    <citation type="submission" date="2020-10" db="EMBL/GenBank/DDBJ databases">
        <title>Genome Sequence of ESBL Producing Zambian Clinical Strains.</title>
        <authorList>
            <person name="Shawa M."/>
            <person name="Furuta Y."/>
            <person name="Simbotwe M."/>
            <person name="Mulenga E."/>
            <person name="Mubanga M."/>
            <person name="Mulenga G."/>
            <person name="Kaile C."/>
            <person name="Zorigt T."/>
            <person name="Hang'ombe B."/>
            <person name="Higashi H."/>
        </authorList>
    </citation>
    <scope>NUCLEOTIDE SEQUENCE</scope>
    <source>
        <strain evidence="2">Zam_UTH_09</strain>
    </source>
</reference>
<dbReference type="InterPro" id="IPR011042">
    <property type="entry name" value="6-blade_b-propeller_TolB-like"/>
</dbReference>
<dbReference type="Gene3D" id="2.120.10.30">
    <property type="entry name" value="TolB, C-terminal domain"/>
    <property type="match status" value="1"/>
</dbReference>
<dbReference type="EMBL" id="BNFF01000001">
    <property type="protein sequence ID" value="GHK52945.1"/>
    <property type="molecule type" value="Genomic_DNA"/>
</dbReference>
<dbReference type="Pfam" id="PF07995">
    <property type="entry name" value="GSDH"/>
    <property type="match status" value="1"/>
</dbReference>
<protein>
    <recommendedName>
        <fullName evidence="1">Glucose/Sorbosone dehydrogenase domain-containing protein</fullName>
    </recommendedName>
</protein>
<dbReference type="InterPro" id="IPR011041">
    <property type="entry name" value="Quinoprot_gluc/sorb_DH_b-prop"/>
</dbReference>